<feature type="signal peptide" evidence="2">
    <location>
        <begin position="1"/>
        <end position="17"/>
    </location>
</feature>
<feature type="compositionally biased region" description="Low complexity" evidence="1">
    <location>
        <begin position="84"/>
        <end position="93"/>
    </location>
</feature>
<evidence type="ECO:0000256" key="2">
    <source>
        <dbReference type="SAM" id="SignalP"/>
    </source>
</evidence>
<evidence type="ECO:0000256" key="1">
    <source>
        <dbReference type="SAM" id="MobiDB-lite"/>
    </source>
</evidence>
<evidence type="ECO:0000313" key="4">
    <source>
        <dbReference type="Proteomes" id="UP001497472"/>
    </source>
</evidence>
<evidence type="ECO:0000313" key="3">
    <source>
        <dbReference type="EMBL" id="CAK1554262.1"/>
    </source>
</evidence>
<dbReference type="Proteomes" id="UP001497472">
    <property type="component" value="Unassembled WGS sequence"/>
</dbReference>
<comment type="caution">
    <text evidence="3">The sequence shown here is derived from an EMBL/GenBank/DDBJ whole genome shotgun (WGS) entry which is preliminary data.</text>
</comment>
<dbReference type="AlphaFoldDB" id="A0AAV1JXN6"/>
<accession>A0AAV1JXN6</accession>
<feature type="region of interest" description="Disordered" evidence="1">
    <location>
        <begin position="82"/>
        <end position="111"/>
    </location>
</feature>
<feature type="compositionally biased region" description="Basic and acidic residues" evidence="1">
    <location>
        <begin position="94"/>
        <end position="111"/>
    </location>
</feature>
<organism evidence="3 4">
    <name type="scientific">Leptosia nina</name>
    <dbReference type="NCBI Taxonomy" id="320188"/>
    <lineage>
        <taxon>Eukaryota</taxon>
        <taxon>Metazoa</taxon>
        <taxon>Ecdysozoa</taxon>
        <taxon>Arthropoda</taxon>
        <taxon>Hexapoda</taxon>
        <taxon>Insecta</taxon>
        <taxon>Pterygota</taxon>
        <taxon>Neoptera</taxon>
        <taxon>Endopterygota</taxon>
        <taxon>Lepidoptera</taxon>
        <taxon>Glossata</taxon>
        <taxon>Ditrysia</taxon>
        <taxon>Papilionoidea</taxon>
        <taxon>Pieridae</taxon>
        <taxon>Pierinae</taxon>
        <taxon>Leptosia</taxon>
    </lineage>
</organism>
<protein>
    <submittedName>
        <fullName evidence="3">Uncharacterized protein</fullName>
    </submittedName>
</protein>
<keyword evidence="4" id="KW-1185">Reference proteome</keyword>
<dbReference type="EMBL" id="CAVLEF010000277">
    <property type="protein sequence ID" value="CAK1554262.1"/>
    <property type="molecule type" value="Genomic_DNA"/>
</dbReference>
<proteinExistence type="predicted"/>
<keyword evidence="2" id="KW-0732">Signal</keyword>
<feature type="chain" id="PRO_5043830395" evidence="2">
    <location>
        <begin position="18"/>
        <end position="452"/>
    </location>
</feature>
<name>A0AAV1JXN6_9NEOP</name>
<sequence length="452" mass="52802">MLEQLLCLFSITRSILTITVEIDGRIDLGPNWNYEYRVANAYKEIPYHPFLRTQRTENPQVIHKFVANFNNTDILEINRKDNETNNVHNTNKTVKSDETRKEKSKSTKESLDHDKIDLNALTTRKAKKKVKNIENSEAKARKVKEDAKIRDFILHINKQTLKVFDDIKKKTGDRKLKRQIATLKRSFEDKFSNYLKQTYNHTLKTNLGRQKIIINTIDTSNKLLHRLINNLYQDVDKGLLRSDVNAVNAFQKEIDREKDLENIHACKKLGVCRLNGEFSDFLVEILLLVLQTDDGKVKQAADALTEVLKTEDFDNILNYDLQVQLKRQINLVENFDAFMTRAMFLTLKNLIKNKNRPIVVMNSLDSYLANKTVAFQDILNMLDEKLQKADNEKVWNEIKEDVIKWNEGRYNNALAIVQTLIKHIKTKFLDKMDLDAKKRLNKSMEILLSHIK</sequence>
<gene>
    <name evidence="3" type="ORF">LNINA_LOCUS13188</name>
</gene>
<reference evidence="3 4" key="1">
    <citation type="submission" date="2023-11" db="EMBL/GenBank/DDBJ databases">
        <authorList>
            <person name="Okamura Y."/>
        </authorList>
    </citation>
    <scope>NUCLEOTIDE SEQUENCE [LARGE SCALE GENOMIC DNA]</scope>
</reference>